<name>A0A420XQW3_9ACTN</name>
<dbReference type="InterPro" id="IPR011051">
    <property type="entry name" value="RmlC_Cupin_sf"/>
</dbReference>
<dbReference type="CDD" id="cd20299">
    <property type="entry name" value="cupin_YP766765-like"/>
    <property type="match status" value="1"/>
</dbReference>
<dbReference type="RefSeq" id="WP_121193381.1">
    <property type="nucleotide sequence ID" value="NZ_RBWV01000011.1"/>
</dbReference>
<protein>
    <submittedName>
        <fullName evidence="2">Cupin domain-containing protein</fullName>
    </submittedName>
</protein>
<feature type="domain" description="Cupin type-2" evidence="1">
    <location>
        <begin position="36"/>
        <end position="100"/>
    </location>
</feature>
<evidence type="ECO:0000313" key="2">
    <source>
        <dbReference type="EMBL" id="RKS75635.1"/>
    </source>
</evidence>
<gene>
    <name evidence="2" type="ORF">CLV35_2112</name>
</gene>
<dbReference type="InterPro" id="IPR014710">
    <property type="entry name" value="RmlC-like_jellyroll"/>
</dbReference>
<reference evidence="2 3" key="1">
    <citation type="submission" date="2018-10" db="EMBL/GenBank/DDBJ databases">
        <title>Genomic Encyclopedia of Archaeal and Bacterial Type Strains, Phase II (KMG-II): from individual species to whole genera.</title>
        <authorList>
            <person name="Goeker M."/>
        </authorList>
    </citation>
    <scope>NUCLEOTIDE SEQUENCE [LARGE SCALE GENOMIC DNA]</scope>
    <source>
        <strain evidence="2 3">RP-AC37</strain>
    </source>
</reference>
<evidence type="ECO:0000313" key="3">
    <source>
        <dbReference type="Proteomes" id="UP000281955"/>
    </source>
</evidence>
<keyword evidence="3" id="KW-1185">Reference proteome</keyword>
<dbReference type="InParanoid" id="A0A420XQW3"/>
<accession>A0A420XQW3</accession>
<dbReference type="EMBL" id="RBWV01000011">
    <property type="protein sequence ID" value="RKS75635.1"/>
    <property type="molecule type" value="Genomic_DNA"/>
</dbReference>
<proteinExistence type="predicted"/>
<dbReference type="Gene3D" id="2.60.120.10">
    <property type="entry name" value="Jelly Rolls"/>
    <property type="match status" value="1"/>
</dbReference>
<sequence>MPVVRRHEAVRFELHGAAFTSFASPSRGSSELCAWLLEVPAGTVGAAHSVTREEVLHVLEGELVVSLGDECSRLAPGDVAVVGPGEVLQVDNCSTAPARAWVTTSAGLEAVLPDGTRLSPPWAR</sequence>
<comment type="caution">
    <text evidence="2">The sequence shown here is derived from an EMBL/GenBank/DDBJ whole genome shotgun (WGS) entry which is preliminary data.</text>
</comment>
<organism evidence="2 3">
    <name type="scientific">Motilibacter peucedani</name>
    <dbReference type="NCBI Taxonomy" id="598650"/>
    <lineage>
        <taxon>Bacteria</taxon>
        <taxon>Bacillati</taxon>
        <taxon>Actinomycetota</taxon>
        <taxon>Actinomycetes</taxon>
        <taxon>Motilibacterales</taxon>
        <taxon>Motilibacteraceae</taxon>
        <taxon>Motilibacter</taxon>
    </lineage>
</organism>
<dbReference type="SUPFAM" id="SSF51182">
    <property type="entry name" value="RmlC-like cupins"/>
    <property type="match status" value="1"/>
</dbReference>
<evidence type="ECO:0000259" key="1">
    <source>
        <dbReference type="Pfam" id="PF07883"/>
    </source>
</evidence>
<dbReference type="AlphaFoldDB" id="A0A420XQW3"/>
<dbReference type="OrthoDB" id="5145129at2"/>
<dbReference type="Proteomes" id="UP000281955">
    <property type="component" value="Unassembled WGS sequence"/>
</dbReference>
<dbReference type="InterPro" id="IPR013096">
    <property type="entry name" value="Cupin_2"/>
</dbReference>
<dbReference type="Pfam" id="PF07883">
    <property type="entry name" value="Cupin_2"/>
    <property type="match status" value="1"/>
</dbReference>